<dbReference type="OMA" id="PHRHQAI"/>
<dbReference type="GO" id="GO:0000774">
    <property type="term" value="F:adenyl-nucleotide exchange factor activity"/>
    <property type="evidence" value="ECO:0007669"/>
    <property type="project" value="InterPro"/>
</dbReference>
<dbReference type="PANTHER" id="PTHR21237">
    <property type="entry name" value="GRPE PROTEIN"/>
    <property type="match status" value="1"/>
</dbReference>
<evidence type="ECO:0000256" key="6">
    <source>
        <dbReference type="SAM" id="MobiDB-lite"/>
    </source>
</evidence>
<organism evidence="7 8">
    <name type="scientific">Allomyces macrogynus (strain ATCC 38327)</name>
    <name type="common">Allomyces javanicus var. macrogynus</name>
    <dbReference type="NCBI Taxonomy" id="578462"/>
    <lineage>
        <taxon>Eukaryota</taxon>
        <taxon>Fungi</taxon>
        <taxon>Fungi incertae sedis</taxon>
        <taxon>Blastocladiomycota</taxon>
        <taxon>Blastocladiomycetes</taxon>
        <taxon>Blastocladiales</taxon>
        <taxon>Blastocladiaceae</taxon>
        <taxon>Allomyces</taxon>
    </lineage>
</organism>
<dbReference type="EMBL" id="GG745332">
    <property type="protein sequence ID" value="KNE57776.1"/>
    <property type="molecule type" value="Genomic_DNA"/>
</dbReference>
<dbReference type="GO" id="GO:0051087">
    <property type="term" value="F:protein-folding chaperone binding"/>
    <property type="evidence" value="ECO:0007669"/>
    <property type="project" value="InterPro"/>
</dbReference>
<evidence type="ECO:0000256" key="5">
    <source>
        <dbReference type="RuleBase" id="RU004478"/>
    </source>
</evidence>
<dbReference type="InterPro" id="IPR013805">
    <property type="entry name" value="GrpE_CC"/>
</dbReference>
<dbReference type="FunFam" id="2.30.22.10:FF:000002">
    <property type="entry name" value="GrpE protein homolog"/>
    <property type="match status" value="1"/>
</dbReference>
<dbReference type="VEuPathDB" id="FungiDB:AMAG_04628"/>
<comment type="similarity">
    <text evidence="2 5">Belongs to the GrpE family.</text>
</comment>
<name>A0A0L0S5T3_ALLM3</name>
<evidence type="ECO:0000313" key="7">
    <source>
        <dbReference type="EMBL" id="KNE57776.1"/>
    </source>
</evidence>
<reference evidence="8" key="2">
    <citation type="submission" date="2009-11" db="EMBL/GenBank/DDBJ databases">
        <title>The Genome Sequence of Allomyces macrogynus strain ATCC 38327.</title>
        <authorList>
            <consortium name="The Broad Institute Genome Sequencing Platform"/>
            <person name="Russ C."/>
            <person name="Cuomo C."/>
            <person name="Shea T."/>
            <person name="Young S.K."/>
            <person name="Zeng Q."/>
            <person name="Koehrsen M."/>
            <person name="Haas B."/>
            <person name="Borodovsky M."/>
            <person name="Guigo R."/>
            <person name="Alvarado L."/>
            <person name="Berlin A."/>
            <person name="Borenstein D."/>
            <person name="Chen Z."/>
            <person name="Engels R."/>
            <person name="Freedman E."/>
            <person name="Gellesch M."/>
            <person name="Goldberg J."/>
            <person name="Griggs A."/>
            <person name="Gujja S."/>
            <person name="Heiman D."/>
            <person name="Hepburn T."/>
            <person name="Howarth C."/>
            <person name="Jen D."/>
            <person name="Larson L."/>
            <person name="Lewis B."/>
            <person name="Mehta T."/>
            <person name="Park D."/>
            <person name="Pearson M."/>
            <person name="Roberts A."/>
            <person name="Saif S."/>
            <person name="Shenoy N."/>
            <person name="Sisk P."/>
            <person name="Stolte C."/>
            <person name="Sykes S."/>
            <person name="Walk T."/>
            <person name="White J."/>
            <person name="Yandava C."/>
            <person name="Burger G."/>
            <person name="Gray M.W."/>
            <person name="Holland P.W.H."/>
            <person name="King N."/>
            <person name="Lang F.B.F."/>
            <person name="Roger A.J."/>
            <person name="Ruiz-Trillo I."/>
            <person name="Lander E."/>
            <person name="Nusbaum C."/>
        </authorList>
    </citation>
    <scope>NUCLEOTIDE SEQUENCE [LARGE SCALE GENOMIC DNA]</scope>
    <source>
        <strain evidence="8">ATCC 38327</strain>
    </source>
</reference>
<feature type="compositionally biased region" description="Basic and acidic residues" evidence="6">
    <location>
        <begin position="43"/>
        <end position="57"/>
    </location>
</feature>
<dbReference type="Proteomes" id="UP000054350">
    <property type="component" value="Unassembled WGS sequence"/>
</dbReference>
<sequence length="223" mass="24571">MSFLAALRTPALARTVAAARTAPALRSFAATAAVRNGEQPAEDAQKAEESASDKEKALAEQVEKLTAQLKEKDVKISDLTDHYRRTLADLENMRERTKRDVEHAHQFAVQKFAKDLLSISDVLALALDSVKSEALEANTDLKNLHEGLTLTSNELHKTFHRHGVQRIDAVEGDKFDHNLHQAIFQAPVPGREPGTILQVAKSGYTLNGRVLRPTHVGVVQETE</sequence>
<evidence type="ECO:0000256" key="3">
    <source>
        <dbReference type="ARBA" id="ARBA00023186"/>
    </source>
</evidence>
<dbReference type="Pfam" id="PF01025">
    <property type="entry name" value="GrpE"/>
    <property type="match status" value="1"/>
</dbReference>
<dbReference type="PRINTS" id="PR00773">
    <property type="entry name" value="GRPEPROTEIN"/>
</dbReference>
<reference evidence="7 8" key="1">
    <citation type="submission" date="2009-11" db="EMBL/GenBank/DDBJ databases">
        <title>Annotation of Allomyces macrogynus ATCC 38327.</title>
        <authorList>
            <consortium name="The Broad Institute Genome Sequencing Platform"/>
            <person name="Russ C."/>
            <person name="Cuomo C."/>
            <person name="Burger G."/>
            <person name="Gray M.W."/>
            <person name="Holland P.W.H."/>
            <person name="King N."/>
            <person name="Lang F.B.F."/>
            <person name="Roger A.J."/>
            <person name="Ruiz-Trillo I."/>
            <person name="Young S.K."/>
            <person name="Zeng Q."/>
            <person name="Gargeya S."/>
            <person name="Fitzgerald M."/>
            <person name="Haas B."/>
            <person name="Abouelleil A."/>
            <person name="Alvarado L."/>
            <person name="Arachchi H.M."/>
            <person name="Berlin A."/>
            <person name="Chapman S.B."/>
            <person name="Gearin G."/>
            <person name="Goldberg J."/>
            <person name="Griggs A."/>
            <person name="Gujja S."/>
            <person name="Hansen M."/>
            <person name="Heiman D."/>
            <person name="Howarth C."/>
            <person name="Larimer J."/>
            <person name="Lui A."/>
            <person name="MacDonald P.J.P."/>
            <person name="McCowen C."/>
            <person name="Montmayeur A."/>
            <person name="Murphy C."/>
            <person name="Neiman D."/>
            <person name="Pearson M."/>
            <person name="Priest M."/>
            <person name="Roberts A."/>
            <person name="Saif S."/>
            <person name="Shea T."/>
            <person name="Sisk P."/>
            <person name="Stolte C."/>
            <person name="Sykes S."/>
            <person name="Wortman J."/>
            <person name="Nusbaum C."/>
            <person name="Birren B."/>
        </authorList>
    </citation>
    <scope>NUCLEOTIDE SEQUENCE [LARGE SCALE GENOMIC DNA]</scope>
    <source>
        <strain evidence="7 8">ATCC 38327</strain>
    </source>
</reference>
<dbReference type="GO" id="GO:0001405">
    <property type="term" value="C:PAM complex, Tim23 associated import motor"/>
    <property type="evidence" value="ECO:0007669"/>
    <property type="project" value="TreeGrafter"/>
</dbReference>
<dbReference type="AlphaFoldDB" id="A0A0L0S5T3"/>
<keyword evidence="3 4" id="KW-0143">Chaperone</keyword>
<dbReference type="Gene3D" id="3.90.20.20">
    <property type="match status" value="1"/>
</dbReference>
<dbReference type="GO" id="GO:0030150">
    <property type="term" value="P:protein import into mitochondrial matrix"/>
    <property type="evidence" value="ECO:0007669"/>
    <property type="project" value="TreeGrafter"/>
</dbReference>
<dbReference type="GO" id="GO:0051082">
    <property type="term" value="F:unfolded protein binding"/>
    <property type="evidence" value="ECO:0007669"/>
    <property type="project" value="TreeGrafter"/>
</dbReference>
<dbReference type="SUPFAM" id="SSF51064">
    <property type="entry name" value="Head domain of nucleotide exchange factor GrpE"/>
    <property type="match status" value="1"/>
</dbReference>
<dbReference type="PANTHER" id="PTHR21237:SF23">
    <property type="entry name" value="GRPE PROTEIN HOMOLOG, MITOCHONDRIAL"/>
    <property type="match status" value="1"/>
</dbReference>
<keyword evidence="4" id="KW-0496">Mitochondrion</keyword>
<dbReference type="CDD" id="cd00446">
    <property type="entry name" value="GrpE"/>
    <property type="match status" value="1"/>
</dbReference>
<dbReference type="HAMAP" id="MF_01151">
    <property type="entry name" value="GrpE"/>
    <property type="match status" value="1"/>
</dbReference>
<comment type="function">
    <text evidence="4">Essential component of the PAM complex, a complex required for the translocation of transit peptide-containing proteins from the inner membrane into the mitochondrial matrix in an ATP-dependent manner.</text>
</comment>
<dbReference type="OrthoDB" id="201635at2759"/>
<evidence type="ECO:0000256" key="4">
    <source>
        <dbReference type="RuleBase" id="RU000640"/>
    </source>
</evidence>
<comment type="subcellular location">
    <subcellularLocation>
        <location evidence="1 4">Mitochondrion matrix</location>
    </subcellularLocation>
</comment>
<feature type="region of interest" description="Disordered" evidence="6">
    <location>
        <begin position="36"/>
        <end position="57"/>
    </location>
</feature>
<dbReference type="STRING" id="578462.A0A0L0S5T3"/>
<gene>
    <name evidence="7" type="ORF">AMAG_04628</name>
</gene>
<proteinExistence type="inferred from homology"/>
<dbReference type="eggNOG" id="KOG3003">
    <property type="taxonomic scope" value="Eukaryota"/>
</dbReference>
<accession>A0A0L0S5T3</accession>
<dbReference type="InterPro" id="IPR009012">
    <property type="entry name" value="GrpE_head"/>
</dbReference>
<evidence type="ECO:0000256" key="1">
    <source>
        <dbReference type="ARBA" id="ARBA00004305"/>
    </source>
</evidence>
<dbReference type="GO" id="GO:0042803">
    <property type="term" value="F:protein homodimerization activity"/>
    <property type="evidence" value="ECO:0007669"/>
    <property type="project" value="InterPro"/>
</dbReference>
<dbReference type="GO" id="GO:0006457">
    <property type="term" value="P:protein folding"/>
    <property type="evidence" value="ECO:0007669"/>
    <property type="project" value="InterPro"/>
</dbReference>
<evidence type="ECO:0000313" key="8">
    <source>
        <dbReference type="Proteomes" id="UP000054350"/>
    </source>
</evidence>
<dbReference type="InterPro" id="IPR000740">
    <property type="entry name" value="GrpE"/>
</dbReference>
<protein>
    <recommendedName>
        <fullName evidence="4">GrpE protein homolog</fullName>
    </recommendedName>
</protein>
<dbReference type="PROSITE" id="PS01071">
    <property type="entry name" value="GRPE"/>
    <property type="match status" value="1"/>
</dbReference>
<dbReference type="SUPFAM" id="SSF58014">
    <property type="entry name" value="Coiled-coil domain of nucleotide exchange factor GrpE"/>
    <property type="match status" value="1"/>
</dbReference>
<keyword evidence="8" id="KW-1185">Reference proteome</keyword>
<dbReference type="Gene3D" id="2.30.22.10">
    <property type="entry name" value="Head domain of nucleotide exchange factor GrpE"/>
    <property type="match status" value="1"/>
</dbReference>
<evidence type="ECO:0000256" key="2">
    <source>
        <dbReference type="ARBA" id="ARBA00009054"/>
    </source>
</evidence>